<reference evidence="4" key="1">
    <citation type="submission" date="2020-03" db="EMBL/GenBank/DDBJ databases">
        <authorList>
            <person name="Guo F."/>
        </authorList>
    </citation>
    <scope>NUCLEOTIDE SEQUENCE</scope>
    <source>
        <strain evidence="4">JCM 30134</strain>
    </source>
</reference>
<keyword evidence="1 2" id="KW-0238">DNA-binding</keyword>
<organism evidence="4 5">
    <name type="scientific">Pseudomaricurvus hydrocarbonicus</name>
    <dbReference type="NCBI Taxonomy" id="1470433"/>
    <lineage>
        <taxon>Bacteria</taxon>
        <taxon>Pseudomonadati</taxon>
        <taxon>Pseudomonadota</taxon>
        <taxon>Gammaproteobacteria</taxon>
        <taxon>Cellvibrionales</taxon>
        <taxon>Cellvibrionaceae</taxon>
        <taxon>Pseudomaricurvus</taxon>
    </lineage>
</organism>
<dbReference type="SUPFAM" id="SSF48498">
    <property type="entry name" value="Tetracyclin repressor-like, C-terminal domain"/>
    <property type="match status" value="1"/>
</dbReference>
<dbReference type="Pfam" id="PF17938">
    <property type="entry name" value="TetR_C_29"/>
    <property type="match status" value="1"/>
</dbReference>
<dbReference type="Pfam" id="PF00440">
    <property type="entry name" value="TetR_N"/>
    <property type="match status" value="1"/>
</dbReference>
<gene>
    <name evidence="4" type="ORF">G8770_14260</name>
</gene>
<proteinExistence type="predicted"/>
<comment type="caution">
    <text evidence="4">The sequence shown here is derived from an EMBL/GenBank/DDBJ whole genome shotgun (WGS) entry which is preliminary data.</text>
</comment>
<dbReference type="InterPro" id="IPR001647">
    <property type="entry name" value="HTH_TetR"/>
</dbReference>
<sequence length="215" mass="24231">MNKSRNNGKAATIRQIIKAARREFSEHGLDKTNVQKIAERAGVTKQLVYHYYQSKEQLFACVLDESSDDAMTALTGLELDHIRPTEALRLMLSHMFDLYQDDPELASLATEGIRFHDSHTTPRNRFVDLGPVLTKKMRSIIERGIASGEFTTDLNPDLVFTTASLMVSGAFTNRYVIETLGGLDTRQSNNMNIWRKHTEDMILAAITNKVNVDIA</sequence>
<evidence type="ECO:0000256" key="1">
    <source>
        <dbReference type="ARBA" id="ARBA00023125"/>
    </source>
</evidence>
<dbReference type="PRINTS" id="PR00455">
    <property type="entry name" value="HTHTETR"/>
</dbReference>
<dbReference type="GO" id="GO:0003677">
    <property type="term" value="F:DNA binding"/>
    <property type="evidence" value="ECO:0007669"/>
    <property type="project" value="UniProtKB-UniRule"/>
</dbReference>
<keyword evidence="5" id="KW-1185">Reference proteome</keyword>
<dbReference type="SUPFAM" id="SSF46689">
    <property type="entry name" value="Homeodomain-like"/>
    <property type="match status" value="1"/>
</dbReference>
<dbReference type="AlphaFoldDB" id="A0A9E5MMH9"/>
<dbReference type="PANTHER" id="PTHR30328:SF54">
    <property type="entry name" value="HTH-TYPE TRANSCRIPTIONAL REPRESSOR SCO4008"/>
    <property type="match status" value="1"/>
</dbReference>
<accession>A0A9E5MMH9</accession>
<dbReference type="InterPro" id="IPR050109">
    <property type="entry name" value="HTH-type_TetR-like_transc_reg"/>
</dbReference>
<dbReference type="PANTHER" id="PTHR30328">
    <property type="entry name" value="TRANSCRIPTIONAL REPRESSOR"/>
    <property type="match status" value="1"/>
</dbReference>
<dbReference type="InterPro" id="IPR041474">
    <property type="entry name" value="NicS_C"/>
</dbReference>
<protein>
    <submittedName>
        <fullName evidence="4">TetR/AcrR family transcriptional regulator</fullName>
    </submittedName>
</protein>
<name>A0A9E5MMH9_9GAMM</name>
<dbReference type="EMBL" id="JAAONZ010000011">
    <property type="protein sequence ID" value="NHO66710.1"/>
    <property type="molecule type" value="Genomic_DNA"/>
</dbReference>
<dbReference type="PROSITE" id="PS50977">
    <property type="entry name" value="HTH_TETR_2"/>
    <property type="match status" value="1"/>
</dbReference>
<dbReference type="InterPro" id="IPR036271">
    <property type="entry name" value="Tet_transcr_reg_TetR-rel_C_sf"/>
</dbReference>
<evidence type="ECO:0000313" key="5">
    <source>
        <dbReference type="Proteomes" id="UP000787472"/>
    </source>
</evidence>
<evidence type="ECO:0000256" key="2">
    <source>
        <dbReference type="PROSITE-ProRule" id="PRU00335"/>
    </source>
</evidence>
<dbReference type="Gene3D" id="1.10.357.10">
    <property type="entry name" value="Tetracycline Repressor, domain 2"/>
    <property type="match status" value="1"/>
</dbReference>
<evidence type="ECO:0000313" key="4">
    <source>
        <dbReference type="EMBL" id="NHO66710.1"/>
    </source>
</evidence>
<dbReference type="Proteomes" id="UP000787472">
    <property type="component" value="Unassembled WGS sequence"/>
</dbReference>
<dbReference type="InterPro" id="IPR009057">
    <property type="entry name" value="Homeodomain-like_sf"/>
</dbReference>
<dbReference type="RefSeq" id="WP_167188017.1">
    <property type="nucleotide sequence ID" value="NZ_JAAONZ010000011.1"/>
</dbReference>
<evidence type="ECO:0000259" key="3">
    <source>
        <dbReference type="PROSITE" id="PS50977"/>
    </source>
</evidence>
<feature type="DNA-binding region" description="H-T-H motif" evidence="2">
    <location>
        <begin position="33"/>
        <end position="52"/>
    </location>
</feature>
<feature type="domain" description="HTH tetR-type" evidence="3">
    <location>
        <begin position="10"/>
        <end position="70"/>
    </location>
</feature>